<evidence type="ECO:0000256" key="1">
    <source>
        <dbReference type="SAM" id="MobiDB-lite"/>
    </source>
</evidence>
<dbReference type="Proteomes" id="UP000816034">
    <property type="component" value="Unassembled WGS sequence"/>
</dbReference>
<dbReference type="EMBL" id="PYSW02000030">
    <property type="protein sequence ID" value="KAG2379174.1"/>
    <property type="molecule type" value="Genomic_DNA"/>
</dbReference>
<evidence type="ECO:0000313" key="2">
    <source>
        <dbReference type="EMBL" id="KAG2379174.1"/>
    </source>
</evidence>
<feature type="region of interest" description="Disordered" evidence="1">
    <location>
        <begin position="1"/>
        <end position="75"/>
    </location>
</feature>
<dbReference type="RefSeq" id="XP_044546436.1">
    <property type="nucleotide sequence ID" value="XM_044697819.1"/>
</dbReference>
<keyword evidence="3" id="KW-1185">Reference proteome</keyword>
<dbReference type="AlphaFoldDB" id="A0AA88GKH2"/>
<name>A0AA88GKH2_NAELO</name>
<organism evidence="2 3">
    <name type="scientific">Naegleria lovaniensis</name>
    <name type="common">Amoeba</name>
    <dbReference type="NCBI Taxonomy" id="51637"/>
    <lineage>
        <taxon>Eukaryota</taxon>
        <taxon>Discoba</taxon>
        <taxon>Heterolobosea</taxon>
        <taxon>Tetramitia</taxon>
        <taxon>Eutetramitia</taxon>
        <taxon>Vahlkampfiidae</taxon>
        <taxon>Naegleria</taxon>
    </lineage>
</organism>
<sequence length="555" mass="64731">MLKMNKRKRLDSEEELIGYDSSVSLESDQDHGDDSDDDSGYDSGDASHGYDSDDTSDGVELNYDNSEASDSDDEVVEELSPKNGHSYIYKSTLFTAMDYIVQNNLQPLGFKMIGLQVHYLFAITREESSFVYAKSKLPVYTPSYFYVWIQAGLIRNRQGKYEKYYRNVMVNFRKKNLHFAEDGLFIKKEFRSEITKRDKQLGLLHIINDDQEGSSRDKSNINRKIASKRKSYQSQFEHAYTPSNGVLVDDTTNLVETWKAQFQREFDSSMLLYHFEDDGGPASLKEEDKQKKTNTVSNKMTSNNVARLYIIEHINGWIKDPANVRAKNSLKLDINSKTGLVSMEWFRSMYTQIDALCEYITTTGKNVNKRSEESKEARKERFLSGLSIFLNYTMFVQRIIYKSKEFFNYFLNINALKSFLSALSSEEELQYVSPNTRRRKIEVLATSLNYLLNNVTVSHEITFRGKVQSAKILVDRVYSETNKERESWLRKTHAMSHLSNFGKYMSAEMFWQTVKRSYHICLAWVNMFYFSNQDKKEEIIQKYWGLERGIPRFSQ</sequence>
<reference evidence="2 3" key="1">
    <citation type="journal article" date="2018" name="BMC Genomics">
        <title>The genome of Naegleria lovaniensis, the basis for a comparative approach to unravel pathogenicity factors of the human pathogenic amoeba N. fowleri.</title>
        <authorList>
            <person name="Liechti N."/>
            <person name="Schurch N."/>
            <person name="Bruggmann R."/>
            <person name="Wittwer M."/>
        </authorList>
    </citation>
    <scope>NUCLEOTIDE SEQUENCE [LARGE SCALE GENOMIC DNA]</scope>
    <source>
        <strain evidence="2 3">ATCC 30569</strain>
    </source>
</reference>
<proteinExistence type="predicted"/>
<protein>
    <submittedName>
        <fullName evidence="2">Uncharacterized protein</fullName>
    </submittedName>
</protein>
<evidence type="ECO:0000313" key="3">
    <source>
        <dbReference type="Proteomes" id="UP000816034"/>
    </source>
</evidence>
<gene>
    <name evidence="2" type="ORF">C9374_007812</name>
</gene>
<feature type="compositionally biased region" description="Acidic residues" evidence="1">
    <location>
        <begin position="31"/>
        <end position="40"/>
    </location>
</feature>
<dbReference type="GeneID" id="68100266"/>
<comment type="caution">
    <text evidence="2">The sequence shown here is derived from an EMBL/GenBank/DDBJ whole genome shotgun (WGS) entry which is preliminary data.</text>
</comment>
<accession>A0AA88GKH2</accession>